<dbReference type="EMBL" id="KN847043">
    <property type="protein sequence ID" value="KIW27177.1"/>
    <property type="molecule type" value="Genomic_DNA"/>
</dbReference>
<reference evidence="1 2" key="1">
    <citation type="submission" date="2015-01" db="EMBL/GenBank/DDBJ databases">
        <title>The Genome Sequence of Cladophialophora immunda CBS83496.</title>
        <authorList>
            <consortium name="The Broad Institute Genomics Platform"/>
            <person name="Cuomo C."/>
            <person name="de Hoog S."/>
            <person name="Gorbushina A."/>
            <person name="Stielow B."/>
            <person name="Teixiera M."/>
            <person name="Abouelleil A."/>
            <person name="Chapman S.B."/>
            <person name="Priest M."/>
            <person name="Young S.K."/>
            <person name="Wortman J."/>
            <person name="Nusbaum C."/>
            <person name="Birren B."/>
        </authorList>
    </citation>
    <scope>NUCLEOTIDE SEQUENCE [LARGE SCALE GENOMIC DNA]</scope>
    <source>
        <strain evidence="1 2">CBS 83496</strain>
    </source>
</reference>
<dbReference type="VEuPathDB" id="FungiDB:PV07_06940"/>
<dbReference type="HOGENOM" id="CLU_132735_0_0_1"/>
<dbReference type="Proteomes" id="UP000054466">
    <property type="component" value="Unassembled WGS sequence"/>
</dbReference>
<sequence>MEPSIPFASRKKEWEKKIPKSLHFHLILSTPSSLSIMATCLESDIPSSSNCPKYPQSSDYLPSSPCPGTPVADMDKRGPRVGGLQKPWSLPAGRFLTRGFISADDRKKLSLVTPVSSDNPQTCQLGLGIQPMASRWAARLMGVASLCVSDQPRKDAMGLQLATAIYHGLGIY</sequence>
<dbReference type="RefSeq" id="XP_016247393.1">
    <property type="nucleotide sequence ID" value="XM_016393974.1"/>
</dbReference>
<dbReference type="AlphaFoldDB" id="A0A0D2APX5"/>
<gene>
    <name evidence="1" type="ORF">PV07_06940</name>
</gene>
<evidence type="ECO:0000313" key="1">
    <source>
        <dbReference type="EMBL" id="KIW27177.1"/>
    </source>
</evidence>
<evidence type="ECO:0000313" key="2">
    <source>
        <dbReference type="Proteomes" id="UP000054466"/>
    </source>
</evidence>
<dbReference type="RefSeq" id="XP_016247392.1">
    <property type="nucleotide sequence ID" value="XM_016393973.1"/>
</dbReference>
<organism evidence="1 2">
    <name type="scientific">Cladophialophora immunda</name>
    <dbReference type="NCBI Taxonomy" id="569365"/>
    <lineage>
        <taxon>Eukaryota</taxon>
        <taxon>Fungi</taxon>
        <taxon>Dikarya</taxon>
        <taxon>Ascomycota</taxon>
        <taxon>Pezizomycotina</taxon>
        <taxon>Eurotiomycetes</taxon>
        <taxon>Chaetothyriomycetidae</taxon>
        <taxon>Chaetothyriales</taxon>
        <taxon>Herpotrichiellaceae</taxon>
        <taxon>Cladophialophora</taxon>
    </lineage>
</organism>
<proteinExistence type="predicted"/>
<keyword evidence="2" id="KW-1185">Reference proteome</keyword>
<protein>
    <submittedName>
        <fullName evidence="1">Uncharacterized protein</fullName>
    </submittedName>
</protein>
<dbReference type="GeneID" id="27346134"/>
<accession>A0A0D2APX5</accession>
<dbReference type="EMBL" id="KN847043">
    <property type="protein sequence ID" value="KIW27176.1"/>
    <property type="molecule type" value="Genomic_DNA"/>
</dbReference>
<name>A0A0D2APX5_9EURO</name>